<dbReference type="PROSITE" id="PS50005">
    <property type="entry name" value="TPR"/>
    <property type="match status" value="1"/>
</dbReference>
<protein>
    <submittedName>
        <fullName evidence="2">Tetratricopeptide repeat-containing protein</fullName>
    </submittedName>
</protein>
<proteinExistence type="predicted"/>
<dbReference type="Gene3D" id="1.25.40.10">
    <property type="entry name" value="Tetratricopeptide repeat domain"/>
    <property type="match status" value="1"/>
</dbReference>
<dbReference type="EMBL" id="FNZH01000004">
    <property type="protein sequence ID" value="SEJ45477.1"/>
    <property type="molecule type" value="Genomic_DNA"/>
</dbReference>
<feature type="repeat" description="TPR" evidence="1">
    <location>
        <begin position="94"/>
        <end position="127"/>
    </location>
</feature>
<evidence type="ECO:0000313" key="2">
    <source>
        <dbReference type="EMBL" id="SEJ45477.1"/>
    </source>
</evidence>
<dbReference type="RefSeq" id="WP_092175039.1">
    <property type="nucleotide sequence ID" value="NZ_FNZH01000004.1"/>
</dbReference>
<organism evidence="2 3">
    <name type="scientific">Cyclobacterium xiamenense</name>
    <dbReference type="NCBI Taxonomy" id="1297121"/>
    <lineage>
        <taxon>Bacteria</taxon>
        <taxon>Pseudomonadati</taxon>
        <taxon>Bacteroidota</taxon>
        <taxon>Cytophagia</taxon>
        <taxon>Cytophagales</taxon>
        <taxon>Cyclobacteriaceae</taxon>
        <taxon>Cyclobacterium</taxon>
    </lineage>
</organism>
<keyword evidence="3" id="KW-1185">Reference proteome</keyword>
<dbReference type="STRING" id="1416801.SAMN05192553_10434"/>
<dbReference type="OrthoDB" id="597471at2"/>
<keyword evidence="1" id="KW-0802">TPR repeat</keyword>
<dbReference type="SMART" id="SM00028">
    <property type="entry name" value="TPR"/>
    <property type="match status" value="2"/>
</dbReference>
<reference evidence="3" key="1">
    <citation type="submission" date="2016-10" db="EMBL/GenBank/DDBJ databases">
        <authorList>
            <person name="Varghese N."/>
            <person name="Submissions S."/>
        </authorList>
    </citation>
    <scope>NUCLEOTIDE SEQUENCE [LARGE SCALE GENOMIC DNA]</scope>
    <source>
        <strain evidence="3">IBRC-M 10761</strain>
    </source>
</reference>
<dbReference type="AlphaFoldDB" id="A0A1H6Z275"/>
<dbReference type="SUPFAM" id="SSF48452">
    <property type="entry name" value="TPR-like"/>
    <property type="match status" value="1"/>
</dbReference>
<evidence type="ECO:0000256" key="1">
    <source>
        <dbReference type="PROSITE-ProRule" id="PRU00339"/>
    </source>
</evidence>
<dbReference type="InterPro" id="IPR019734">
    <property type="entry name" value="TPR_rpt"/>
</dbReference>
<name>A0A1H6Z275_9BACT</name>
<sequence>MLFRYLLWILLVIPADWKKIALTNEALAKAERSFKEADFENAVRNHLALLEEHELRQPEIRFNLALSYQNNGQEEDAKKTYEPLISASGSSISSFAANQQGFLLGNEQKYKEALSYFKTALLKEPGNEQARYNYELLSRWLEGNEENQENEEDQEDEDKIEPSNYAKRMKAQADEMVNRFQFGEAAGIMERALEIDETVAHYQKFMDHLNEINEINENQ</sequence>
<dbReference type="Pfam" id="PF13181">
    <property type="entry name" value="TPR_8"/>
    <property type="match status" value="1"/>
</dbReference>
<gene>
    <name evidence="2" type="ORF">SAMN05192553_10434</name>
</gene>
<dbReference type="InterPro" id="IPR011990">
    <property type="entry name" value="TPR-like_helical_dom_sf"/>
</dbReference>
<dbReference type="Proteomes" id="UP000199403">
    <property type="component" value="Unassembled WGS sequence"/>
</dbReference>
<evidence type="ECO:0000313" key="3">
    <source>
        <dbReference type="Proteomes" id="UP000199403"/>
    </source>
</evidence>
<accession>A0A1H6Z275</accession>